<sequence>MLGMNLLGTFPSALKQQKFVILVVNYFMEWLKVESLATISTKNMQKCVRKNIITRLRISHSIIIDNSLQFTNKKFNELLQKWL</sequence>
<organism evidence="1 2">
    <name type="scientific">Cajanus cajan</name>
    <name type="common">Pigeon pea</name>
    <name type="synonym">Cajanus indicus</name>
    <dbReference type="NCBI Taxonomy" id="3821"/>
    <lineage>
        <taxon>Eukaryota</taxon>
        <taxon>Viridiplantae</taxon>
        <taxon>Streptophyta</taxon>
        <taxon>Embryophyta</taxon>
        <taxon>Tracheophyta</taxon>
        <taxon>Spermatophyta</taxon>
        <taxon>Magnoliopsida</taxon>
        <taxon>eudicotyledons</taxon>
        <taxon>Gunneridae</taxon>
        <taxon>Pentapetalae</taxon>
        <taxon>rosids</taxon>
        <taxon>fabids</taxon>
        <taxon>Fabales</taxon>
        <taxon>Fabaceae</taxon>
        <taxon>Papilionoideae</taxon>
        <taxon>50 kb inversion clade</taxon>
        <taxon>NPAAA clade</taxon>
        <taxon>indigoferoid/millettioid clade</taxon>
        <taxon>Phaseoleae</taxon>
        <taxon>Cajanus</taxon>
    </lineage>
</organism>
<evidence type="ECO:0000313" key="1">
    <source>
        <dbReference type="EMBL" id="KYP46158.1"/>
    </source>
</evidence>
<dbReference type="SUPFAM" id="SSF53098">
    <property type="entry name" value="Ribonuclease H-like"/>
    <property type="match status" value="1"/>
</dbReference>
<dbReference type="GO" id="GO:0003676">
    <property type="term" value="F:nucleic acid binding"/>
    <property type="evidence" value="ECO:0007669"/>
    <property type="project" value="InterPro"/>
</dbReference>
<dbReference type="InterPro" id="IPR012337">
    <property type="entry name" value="RNaseH-like_sf"/>
</dbReference>
<evidence type="ECO:0008006" key="3">
    <source>
        <dbReference type="Google" id="ProtNLM"/>
    </source>
</evidence>
<reference evidence="1" key="1">
    <citation type="journal article" date="2012" name="Nat. Biotechnol.">
        <title>Draft genome sequence of pigeonpea (Cajanus cajan), an orphan legume crop of resource-poor farmers.</title>
        <authorList>
            <person name="Varshney R.K."/>
            <person name="Chen W."/>
            <person name="Li Y."/>
            <person name="Bharti A.K."/>
            <person name="Saxena R.K."/>
            <person name="Schlueter J.A."/>
            <person name="Donoghue M.T."/>
            <person name="Azam S."/>
            <person name="Fan G."/>
            <person name="Whaley A.M."/>
            <person name="Farmer A.D."/>
            <person name="Sheridan J."/>
            <person name="Iwata A."/>
            <person name="Tuteja R."/>
            <person name="Penmetsa R.V."/>
            <person name="Wu W."/>
            <person name="Upadhyaya H.D."/>
            <person name="Yang S.P."/>
            <person name="Shah T."/>
            <person name="Saxena K.B."/>
            <person name="Michael T."/>
            <person name="McCombie W.R."/>
            <person name="Yang B."/>
            <person name="Zhang G."/>
            <person name="Yang H."/>
            <person name="Wang J."/>
            <person name="Spillane C."/>
            <person name="Cook D.R."/>
            <person name="May G.D."/>
            <person name="Xu X."/>
            <person name="Jackson S.A."/>
        </authorList>
    </citation>
    <scope>NUCLEOTIDE SEQUENCE [LARGE SCALE GENOMIC DNA]</scope>
</reference>
<dbReference type="InterPro" id="IPR036397">
    <property type="entry name" value="RNaseH_sf"/>
</dbReference>
<dbReference type="Gene3D" id="3.30.420.10">
    <property type="entry name" value="Ribonuclease H-like superfamily/Ribonuclease H"/>
    <property type="match status" value="1"/>
</dbReference>
<dbReference type="AlphaFoldDB" id="A0A151RUE1"/>
<dbReference type="Gramene" id="C.cajan_31167.t">
    <property type="protein sequence ID" value="C.cajan_31167.t.cds1"/>
    <property type="gene ID" value="C.cajan_31167"/>
</dbReference>
<keyword evidence="2" id="KW-1185">Reference proteome</keyword>
<evidence type="ECO:0000313" key="2">
    <source>
        <dbReference type="Proteomes" id="UP000075243"/>
    </source>
</evidence>
<name>A0A151RUE1_CAJCA</name>
<dbReference type="Proteomes" id="UP000075243">
    <property type="component" value="Unassembled WGS sequence"/>
</dbReference>
<proteinExistence type="predicted"/>
<protein>
    <recommendedName>
        <fullName evidence="3">Integrase catalytic domain-containing protein</fullName>
    </recommendedName>
</protein>
<dbReference type="EMBL" id="KQ483567">
    <property type="protein sequence ID" value="KYP46158.1"/>
    <property type="molecule type" value="Genomic_DNA"/>
</dbReference>
<accession>A0A151RUE1</accession>
<gene>
    <name evidence="1" type="ORF">KK1_032262</name>
</gene>